<dbReference type="AlphaFoldDB" id="A0A196SJY8"/>
<feature type="compositionally biased region" description="Basic and acidic residues" evidence="1">
    <location>
        <begin position="1"/>
        <end position="13"/>
    </location>
</feature>
<dbReference type="GO" id="GO:0032040">
    <property type="term" value="C:small-subunit processome"/>
    <property type="evidence" value="ECO:0007669"/>
    <property type="project" value="TreeGrafter"/>
</dbReference>
<evidence type="ECO:0000256" key="1">
    <source>
        <dbReference type="SAM" id="MobiDB-lite"/>
    </source>
</evidence>
<feature type="transmembrane region" description="Helical" evidence="2">
    <location>
        <begin position="518"/>
        <end position="540"/>
    </location>
</feature>
<keyword evidence="4" id="KW-1185">Reference proteome</keyword>
<feature type="region of interest" description="Disordered" evidence="1">
    <location>
        <begin position="1"/>
        <end position="36"/>
    </location>
</feature>
<dbReference type="Proteomes" id="UP000078348">
    <property type="component" value="Unassembled WGS sequence"/>
</dbReference>
<protein>
    <submittedName>
        <fullName evidence="3">Neuroguidin-like protein</fullName>
    </submittedName>
</protein>
<dbReference type="OrthoDB" id="203440at2759"/>
<evidence type="ECO:0000256" key="2">
    <source>
        <dbReference type="SAM" id="Phobius"/>
    </source>
</evidence>
<dbReference type="PANTHER" id="PTHR13237:SF9">
    <property type="entry name" value="NEUROGUIDIN"/>
    <property type="match status" value="1"/>
</dbReference>
<dbReference type="EMBL" id="LXWW01000033">
    <property type="protein sequence ID" value="OAO17365.1"/>
    <property type="molecule type" value="Genomic_DNA"/>
</dbReference>
<keyword evidence="2" id="KW-0812">Transmembrane</keyword>
<dbReference type="InterPro" id="IPR007146">
    <property type="entry name" value="Sas10/Utp3/C1D"/>
</dbReference>
<dbReference type="GO" id="GO:0000462">
    <property type="term" value="P:maturation of SSU-rRNA from tricistronic rRNA transcript (SSU-rRNA, 5.8S rRNA, LSU-rRNA)"/>
    <property type="evidence" value="ECO:0007669"/>
    <property type="project" value="TreeGrafter"/>
</dbReference>
<keyword evidence="2" id="KW-1133">Transmembrane helix</keyword>
<reference evidence="3 4" key="1">
    <citation type="submission" date="2016-05" db="EMBL/GenBank/DDBJ databases">
        <title>Nuclear genome of Blastocystis sp. subtype 1 NandII.</title>
        <authorList>
            <person name="Gentekaki E."/>
            <person name="Curtis B."/>
            <person name="Stairs C."/>
            <person name="Eme L."/>
            <person name="Herman E."/>
            <person name="Klimes V."/>
            <person name="Arias M.C."/>
            <person name="Elias M."/>
            <person name="Hilliou F."/>
            <person name="Klute M."/>
            <person name="Malik S.-B."/>
            <person name="Pightling A."/>
            <person name="Rachubinski R."/>
            <person name="Salas D."/>
            <person name="Schlacht A."/>
            <person name="Suga H."/>
            <person name="Archibald J."/>
            <person name="Ball S.G."/>
            <person name="Clark G."/>
            <person name="Dacks J."/>
            <person name="Van Der Giezen M."/>
            <person name="Tsaousis A."/>
            <person name="Roger A."/>
        </authorList>
    </citation>
    <scope>NUCLEOTIDE SEQUENCE [LARGE SCALE GENOMIC DNA]</scope>
    <source>
        <strain evidence="4">ATCC 50177 / NandII</strain>
    </source>
</reference>
<evidence type="ECO:0000313" key="3">
    <source>
        <dbReference type="EMBL" id="OAO17365.1"/>
    </source>
</evidence>
<gene>
    <name evidence="3" type="ORF">AV274_0882</name>
</gene>
<dbReference type="Pfam" id="PF04000">
    <property type="entry name" value="Sas10_Utp3"/>
    <property type="match status" value="1"/>
</dbReference>
<feature type="compositionally biased region" description="Acidic residues" evidence="1">
    <location>
        <begin position="17"/>
        <end position="27"/>
    </location>
</feature>
<evidence type="ECO:0000313" key="4">
    <source>
        <dbReference type="Proteomes" id="UP000078348"/>
    </source>
</evidence>
<sequence>MSDSEHETRKEPPVEETVIESSEEESDATSSKEEQTVEAIHLDLPATTKRDNIASYSEKELAKLITASSNEVGAILTDMTGALPGLKDQLKKVEAVVQSLPKDLDMGVSLLDLKAQFLLSYNELLLVYILMKLEGVDLKDHPLFASLVRARTLIEKLEPLELKMKTYIDTVVTPQQDTSTSNPLTFHANMDDFDVSSSEEEAEDTKKPKKDDVYRPPKIAAVLYTEKDADRDEQRRERLKERIESNAFIQELRNEVSNRPETINMRSTGDLGLDREMNERADFEEKNFVRVNLTREQKKKMRHAQLDLQRGRKIGVGDEWNTMQQLARQSEQISNQVIEEGEDGLRYRRLDVGSDGPERANKRPRRNFKDPLEVHFLQLNTDGNSITSIKYWCYVYLDKAHQNLVLGYAYLYVPTSSFAITDKSITGESKVEKVYGIFSQNYHDILKCDKEWSDMQELDITEYNCTISGDDGFQTLRPMLNKVAPMTVAREGDTVVFSSVSFSRIGTEGCPKAKSAPIWLIIVIAAVLVCILLCIIILIIKKRKSTPSLH</sequence>
<accession>A0A196SJY8</accession>
<comment type="caution">
    <text evidence="3">The sequence shown here is derived from an EMBL/GenBank/DDBJ whole genome shotgun (WGS) entry which is preliminary data.</text>
</comment>
<organism evidence="3 4">
    <name type="scientific">Blastocystis sp. subtype 1 (strain ATCC 50177 / NandII)</name>
    <dbReference type="NCBI Taxonomy" id="478820"/>
    <lineage>
        <taxon>Eukaryota</taxon>
        <taxon>Sar</taxon>
        <taxon>Stramenopiles</taxon>
        <taxon>Bigyra</taxon>
        <taxon>Opalozoa</taxon>
        <taxon>Opalinata</taxon>
        <taxon>Blastocystidae</taxon>
        <taxon>Blastocystis</taxon>
    </lineage>
</organism>
<keyword evidence="2" id="KW-0472">Membrane</keyword>
<dbReference type="STRING" id="478820.A0A196SJY8"/>
<name>A0A196SJY8_BLAHN</name>
<proteinExistence type="predicted"/>
<dbReference type="PANTHER" id="PTHR13237">
    <property type="entry name" value="SOMETHING ABOUT SILENCING PROTEIN 10-RELATED"/>
    <property type="match status" value="1"/>
</dbReference>